<keyword evidence="5 8" id="KW-0648">Protein biosynthesis</keyword>
<dbReference type="InterPro" id="IPR035684">
    <property type="entry name" value="ArgRS_core"/>
</dbReference>
<keyword evidence="3 8" id="KW-0547">Nucleotide-binding</keyword>
<comment type="similarity">
    <text evidence="1 8 9">Belongs to the class-I aminoacyl-tRNA synthetase family.</text>
</comment>
<evidence type="ECO:0000256" key="2">
    <source>
        <dbReference type="ARBA" id="ARBA00022598"/>
    </source>
</evidence>
<evidence type="ECO:0000313" key="13">
    <source>
        <dbReference type="Proteomes" id="UP000443582"/>
    </source>
</evidence>
<dbReference type="InterPro" id="IPR005148">
    <property type="entry name" value="Arg-tRNA-synth_N"/>
</dbReference>
<comment type="subunit">
    <text evidence="8">Monomer.</text>
</comment>
<keyword evidence="13" id="KW-1185">Reference proteome</keyword>
<gene>
    <name evidence="8 12" type="primary">argS</name>
    <name evidence="12" type="ORF">DAY19_05845</name>
</gene>
<reference evidence="13" key="1">
    <citation type="journal article" date="2019" name="Int. J. Syst. Evol. Microbiol.">
        <title>Halobacteriovorax valvorus sp. nov., a novel prokaryotic predator isolated from coastal seawater of China.</title>
        <authorList>
            <person name="Chen M.-X."/>
        </authorList>
    </citation>
    <scope>NUCLEOTIDE SEQUENCE [LARGE SCALE GENOMIC DNA]</scope>
    <source>
        <strain evidence="13">BL9</strain>
    </source>
</reference>
<keyword evidence="6 8" id="KW-0030">Aminoacyl-tRNA synthetase</keyword>
<dbReference type="PANTHER" id="PTHR11956">
    <property type="entry name" value="ARGINYL-TRNA SYNTHETASE"/>
    <property type="match status" value="1"/>
</dbReference>
<evidence type="ECO:0000256" key="1">
    <source>
        <dbReference type="ARBA" id="ARBA00005594"/>
    </source>
</evidence>
<dbReference type="Pfam" id="PF05746">
    <property type="entry name" value="DALR_1"/>
    <property type="match status" value="1"/>
</dbReference>
<name>A0ABY0IIN4_9BACT</name>
<keyword evidence="4 8" id="KW-0067">ATP-binding</keyword>
<comment type="caution">
    <text evidence="12">The sequence shown here is derived from an EMBL/GenBank/DDBJ whole genome shotgun (WGS) entry which is preliminary data.</text>
</comment>
<protein>
    <recommendedName>
        <fullName evidence="8">Arginine--tRNA ligase</fullName>
        <ecNumber evidence="8">6.1.1.19</ecNumber>
    </recommendedName>
    <alternativeName>
        <fullName evidence="8">Arginyl-tRNA synthetase</fullName>
        <shortName evidence="8">ArgRS</shortName>
    </alternativeName>
</protein>
<evidence type="ECO:0000256" key="3">
    <source>
        <dbReference type="ARBA" id="ARBA00022741"/>
    </source>
</evidence>
<evidence type="ECO:0000256" key="8">
    <source>
        <dbReference type="HAMAP-Rule" id="MF_00123"/>
    </source>
</evidence>
<keyword evidence="8" id="KW-0963">Cytoplasm</keyword>
<evidence type="ECO:0000259" key="10">
    <source>
        <dbReference type="SMART" id="SM00836"/>
    </source>
</evidence>
<dbReference type="InterPro" id="IPR014729">
    <property type="entry name" value="Rossmann-like_a/b/a_fold"/>
</dbReference>
<dbReference type="InterPro" id="IPR001278">
    <property type="entry name" value="Arg-tRNA-ligase"/>
</dbReference>
<dbReference type="SUPFAM" id="SSF52374">
    <property type="entry name" value="Nucleotidylyl transferase"/>
    <property type="match status" value="1"/>
</dbReference>
<proteinExistence type="inferred from homology"/>
<comment type="subcellular location">
    <subcellularLocation>
        <location evidence="8">Cytoplasm</location>
    </subcellularLocation>
</comment>
<dbReference type="Proteomes" id="UP000443582">
    <property type="component" value="Unassembled WGS sequence"/>
</dbReference>
<evidence type="ECO:0000256" key="4">
    <source>
        <dbReference type="ARBA" id="ARBA00022840"/>
    </source>
</evidence>
<comment type="catalytic activity">
    <reaction evidence="7 8">
        <text>tRNA(Arg) + L-arginine + ATP = L-arginyl-tRNA(Arg) + AMP + diphosphate</text>
        <dbReference type="Rhea" id="RHEA:20301"/>
        <dbReference type="Rhea" id="RHEA-COMP:9658"/>
        <dbReference type="Rhea" id="RHEA-COMP:9673"/>
        <dbReference type="ChEBI" id="CHEBI:30616"/>
        <dbReference type="ChEBI" id="CHEBI:32682"/>
        <dbReference type="ChEBI" id="CHEBI:33019"/>
        <dbReference type="ChEBI" id="CHEBI:78442"/>
        <dbReference type="ChEBI" id="CHEBI:78513"/>
        <dbReference type="ChEBI" id="CHEBI:456215"/>
        <dbReference type="EC" id="6.1.1.19"/>
    </reaction>
</comment>
<dbReference type="InterPro" id="IPR008909">
    <property type="entry name" value="DALR_anticod-bd"/>
</dbReference>
<feature type="short sequence motif" description="'HIGH' region" evidence="8">
    <location>
        <begin position="135"/>
        <end position="145"/>
    </location>
</feature>
<keyword evidence="2 8" id="KW-0436">Ligase</keyword>
<sequence length="590" mass="67625">MQMETNTILTKLTDILESSIKLAYPDAQFNRKDIYDSIGQAPNIEMAHYAFPTFRFAKALKQGPPQIAGAILDKIQEQETSKLIKDVKAQGPYLNFTLSADAYFENLISEVRSGNFFTKKLTSNEPKTMIEYSQPNTHKELHVGHMRNLCLGNALVRIKEYCDVDVHPVTYPGDSGTHVAKCLWYLKYHNQDTIPETNKGEWLGRIYTLANTKLEDELGSDKEDDNRAKLTEILKQLHSESGEFYDLWQETRQWSIDLMKKTYEWADVEFERWFFESEMDAPSLKICEDYYKDGTFIKDDGAIGMDLSDDKLGFCILIKSDGTGLYSTKDVALAIKKFEEFGVEKNIYIVDSRQAFHFKQVFKVLEKIGFEQAKDCYHLPYEMVELTDGAMSSRKGNIVPLTDLINKMEAKIKEDYLNKYQGEWDQAEIDETATKIANGAIKYGMIKIDNNRKIVFDMNEWLKLDGDTGPYLQYVYARINSLLVKQGFDKSKEFNLSNAASLENIKEYELMQKISLFNDVAIKAHEQNKTSLLTTYLFELGKLFNSFYAACPIASSEESLKQARLELAYATSEIIKHGLAILGIKVPDRM</sequence>
<dbReference type="EMBL" id="QDKL01000002">
    <property type="protein sequence ID" value="RZF21202.1"/>
    <property type="molecule type" value="Genomic_DNA"/>
</dbReference>
<dbReference type="PRINTS" id="PR01038">
    <property type="entry name" value="TRNASYNTHARG"/>
</dbReference>
<organism evidence="12 13">
    <name type="scientific">Halobacteriovorax vibrionivorans</name>
    <dbReference type="NCBI Taxonomy" id="2152716"/>
    <lineage>
        <taxon>Bacteria</taxon>
        <taxon>Pseudomonadati</taxon>
        <taxon>Bdellovibrionota</taxon>
        <taxon>Bacteriovoracia</taxon>
        <taxon>Bacteriovoracales</taxon>
        <taxon>Halobacteriovoraceae</taxon>
        <taxon>Halobacteriovorax</taxon>
    </lineage>
</organism>
<dbReference type="Pfam" id="PF00750">
    <property type="entry name" value="tRNA-synt_1d"/>
    <property type="match status" value="1"/>
</dbReference>
<dbReference type="SMART" id="SM00836">
    <property type="entry name" value="DALR_1"/>
    <property type="match status" value="1"/>
</dbReference>
<accession>A0ABY0IIN4</accession>
<dbReference type="PANTHER" id="PTHR11956:SF5">
    <property type="entry name" value="ARGININE--TRNA LIGASE, CYTOPLASMIC"/>
    <property type="match status" value="1"/>
</dbReference>
<dbReference type="GO" id="GO:0004814">
    <property type="term" value="F:arginine-tRNA ligase activity"/>
    <property type="evidence" value="ECO:0007669"/>
    <property type="project" value="UniProtKB-EC"/>
</dbReference>
<evidence type="ECO:0000259" key="11">
    <source>
        <dbReference type="SMART" id="SM01016"/>
    </source>
</evidence>
<dbReference type="NCBIfam" id="TIGR00456">
    <property type="entry name" value="argS"/>
    <property type="match status" value="1"/>
</dbReference>
<dbReference type="Gene3D" id="3.40.50.620">
    <property type="entry name" value="HUPs"/>
    <property type="match status" value="1"/>
</dbReference>
<evidence type="ECO:0000256" key="9">
    <source>
        <dbReference type="RuleBase" id="RU363038"/>
    </source>
</evidence>
<dbReference type="Gene3D" id="3.30.1360.70">
    <property type="entry name" value="Arginyl tRNA synthetase N-terminal domain"/>
    <property type="match status" value="1"/>
</dbReference>
<dbReference type="Gene3D" id="1.10.730.10">
    <property type="entry name" value="Isoleucyl-tRNA Synthetase, Domain 1"/>
    <property type="match status" value="1"/>
</dbReference>
<feature type="domain" description="DALR anticodon binding" evidence="10">
    <location>
        <begin position="472"/>
        <end position="590"/>
    </location>
</feature>
<evidence type="ECO:0000256" key="6">
    <source>
        <dbReference type="ARBA" id="ARBA00023146"/>
    </source>
</evidence>
<evidence type="ECO:0000313" key="12">
    <source>
        <dbReference type="EMBL" id="RZF21202.1"/>
    </source>
</evidence>
<dbReference type="SUPFAM" id="SSF47323">
    <property type="entry name" value="Anticodon-binding domain of a subclass of class I aminoacyl-tRNA synthetases"/>
    <property type="match status" value="1"/>
</dbReference>
<dbReference type="Pfam" id="PF03485">
    <property type="entry name" value="Arg_tRNA_synt_N"/>
    <property type="match status" value="1"/>
</dbReference>
<dbReference type="SUPFAM" id="SSF55190">
    <property type="entry name" value="Arginyl-tRNA synthetase (ArgRS), N-terminal 'additional' domain"/>
    <property type="match status" value="1"/>
</dbReference>
<dbReference type="SMART" id="SM01016">
    <property type="entry name" value="Arg_tRNA_synt_N"/>
    <property type="match status" value="1"/>
</dbReference>
<dbReference type="InterPro" id="IPR009080">
    <property type="entry name" value="tRNAsynth_Ia_anticodon-bd"/>
</dbReference>
<evidence type="ECO:0000256" key="7">
    <source>
        <dbReference type="ARBA" id="ARBA00049339"/>
    </source>
</evidence>
<feature type="domain" description="Arginyl tRNA synthetase N-terminal" evidence="11">
    <location>
        <begin position="10"/>
        <end position="98"/>
    </location>
</feature>
<dbReference type="EC" id="6.1.1.19" evidence="8"/>
<dbReference type="HAMAP" id="MF_00123">
    <property type="entry name" value="Arg_tRNA_synth"/>
    <property type="match status" value="1"/>
</dbReference>
<dbReference type="InterPro" id="IPR036695">
    <property type="entry name" value="Arg-tRNA-synth_N_sf"/>
</dbReference>
<evidence type="ECO:0000256" key="5">
    <source>
        <dbReference type="ARBA" id="ARBA00022917"/>
    </source>
</evidence>